<feature type="region of interest" description="Disordered" evidence="2">
    <location>
        <begin position="83"/>
        <end position="110"/>
    </location>
</feature>
<keyword evidence="1" id="KW-0479">Metal-binding</keyword>
<feature type="domain" description="HIT-type" evidence="3">
    <location>
        <begin position="54"/>
        <end position="90"/>
    </location>
</feature>
<dbReference type="Proteomes" id="UP001244011">
    <property type="component" value="Unassembled WGS sequence"/>
</dbReference>
<dbReference type="AlphaFoldDB" id="A0AAJ0CA72"/>
<keyword evidence="5" id="KW-1185">Reference proteome</keyword>
<evidence type="ECO:0000259" key="3">
    <source>
        <dbReference type="PROSITE" id="PS51083"/>
    </source>
</evidence>
<dbReference type="PROSITE" id="PS51083">
    <property type="entry name" value="ZF_HIT"/>
    <property type="match status" value="1"/>
</dbReference>
<evidence type="ECO:0000313" key="4">
    <source>
        <dbReference type="EMBL" id="KAK1772397.1"/>
    </source>
</evidence>
<feature type="region of interest" description="Disordered" evidence="2">
    <location>
        <begin position="1"/>
        <end position="48"/>
    </location>
</feature>
<protein>
    <submittedName>
        <fullName evidence="4">Protein HIT1</fullName>
    </submittedName>
</protein>
<feature type="compositionally biased region" description="Pro residues" evidence="2">
    <location>
        <begin position="86"/>
        <end position="101"/>
    </location>
</feature>
<dbReference type="GO" id="GO:0008270">
    <property type="term" value="F:zinc ion binding"/>
    <property type="evidence" value="ECO:0007669"/>
    <property type="project" value="UniProtKB-UniRule"/>
</dbReference>
<evidence type="ECO:0000313" key="5">
    <source>
        <dbReference type="Proteomes" id="UP001244011"/>
    </source>
</evidence>
<dbReference type="InterPro" id="IPR007529">
    <property type="entry name" value="Znf_HIT"/>
</dbReference>
<feature type="compositionally biased region" description="Polar residues" evidence="2">
    <location>
        <begin position="36"/>
        <end position="48"/>
    </location>
</feature>
<dbReference type="RefSeq" id="XP_060288610.1">
    <property type="nucleotide sequence ID" value="XM_060430799.1"/>
</dbReference>
<evidence type="ECO:0000256" key="1">
    <source>
        <dbReference type="PROSITE-ProRule" id="PRU00453"/>
    </source>
</evidence>
<organism evidence="4 5">
    <name type="scientific">Phialemonium atrogriseum</name>
    <dbReference type="NCBI Taxonomy" id="1093897"/>
    <lineage>
        <taxon>Eukaryota</taxon>
        <taxon>Fungi</taxon>
        <taxon>Dikarya</taxon>
        <taxon>Ascomycota</taxon>
        <taxon>Pezizomycotina</taxon>
        <taxon>Sordariomycetes</taxon>
        <taxon>Sordariomycetidae</taxon>
        <taxon>Cephalothecales</taxon>
        <taxon>Cephalothecaceae</taxon>
        <taxon>Phialemonium</taxon>
    </lineage>
</organism>
<name>A0AAJ0CA72_9PEZI</name>
<evidence type="ECO:0000256" key="2">
    <source>
        <dbReference type="SAM" id="MobiDB-lite"/>
    </source>
</evidence>
<comment type="caution">
    <text evidence="4">The sequence shown here is derived from an EMBL/GenBank/DDBJ whole genome shotgun (WGS) entry which is preliminary data.</text>
</comment>
<dbReference type="Gene3D" id="3.30.60.190">
    <property type="match status" value="1"/>
</dbReference>
<proteinExistence type="predicted"/>
<keyword evidence="1" id="KW-0863">Zinc-finger</keyword>
<dbReference type="SUPFAM" id="SSF144232">
    <property type="entry name" value="HIT/MYND zinc finger-like"/>
    <property type="match status" value="1"/>
</dbReference>
<accession>A0AAJ0CA72</accession>
<reference evidence="4" key="1">
    <citation type="submission" date="2023-06" db="EMBL/GenBank/DDBJ databases">
        <title>Genome-scale phylogeny and comparative genomics of the fungal order Sordariales.</title>
        <authorList>
            <consortium name="Lawrence Berkeley National Laboratory"/>
            <person name="Hensen N."/>
            <person name="Bonometti L."/>
            <person name="Westerberg I."/>
            <person name="Brannstrom I.O."/>
            <person name="Guillou S."/>
            <person name="Cros-Aarteil S."/>
            <person name="Calhoun S."/>
            <person name="Haridas S."/>
            <person name="Kuo A."/>
            <person name="Mondo S."/>
            <person name="Pangilinan J."/>
            <person name="Riley R."/>
            <person name="Labutti K."/>
            <person name="Andreopoulos B."/>
            <person name="Lipzen A."/>
            <person name="Chen C."/>
            <person name="Yanf M."/>
            <person name="Daum C."/>
            <person name="Ng V."/>
            <person name="Clum A."/>
            <person name="Steindorff A."/>
            <person name="Ohm R."/>
            <person name="Martin F."/>
            <person name="Silar P."/>
            <person name="Natvig D."/>
            <person name="Lalanne C."/>
            <person name="Gautier V."/>
            <person name="Ament-Velasquez S.L."/>
            <person name="Kruys A."/>
            <person name="Hutchinson M.I."/>
            <person name="Powell A.J."/>
            <person name="Barry K."/>
            <person name="Miller A.N."/>
            <person name="Grigoriev I.V."/>
            <person name="Debuchy R."/>
            <person name="Gladieux P."/>
            <person name="Thoren M.H."/>
            <person name="Johannesson H."/>
        </authorList>
    </citation>
    <scope>NUCLEOTIDE SEQUENCE</scope>
    <source>
        <strain evidence="4">8032-3</strain>
    </source>
</reference>
<sequence>MDPSPDESETSSATADKLKPVQDAEPQVGNTPDPASINTETTAASQATRGPRICGVCNKDVGKYKCPRCTITYCSVACNRIHNVNHPPPTQPVTKQSPPPGTERDTQKDDPYRVLLEHSSEFKRLFQKYPSLETELTRIHEVTLPPRDDGTTGGALPWKVRVPGQAHKEPWSRDVGLRTGAAALRRARTDPGDTGDAVREYCDLVLHLLAASGRDDATAVVRREVAAEEARTVERLLAEEGDRP</sequence>
<keyword evidence="1" id="KW-0862">Zinc</keyword>
<gene>
    <name evidence="4" type="ORF">QBC33DRAFT_575005</name>
</gene>
<dbReference type="GeneID" id="85313986"/>
<dbReference type="Pfam" id="PF04438">
    <property type="entry name" value="zf-HIT"/>
    <property type="match status" value="1"/>
</dbReference>
<dbReference type="EMBL" id="MU838997">
    <property type="protein sequence ID" value="KAK1772397.1"/>
    <property type="molecule type" value="Genomic_DNA"/>
</dbReference>
<dbReference type="CDD" id="cd23024">
    <property type="entry name" value="zf-HIT_ZNHIT2-3"/>
    <property type="match status" value="1"/>
</dbReference>